<proteinExistence type="predicted"/>
<feature type="transmembrane region" description="Helical" evidence="1">
    <location>
        <begin position="211"/>
        <end position="233"/>
    </location>
</feature>
<dbReference type="PANTHER" id="PTHR31061:SF24">
    <property type="entry name" value="LD22376P"/>
    <property type="match status" value="1"/>
</dbReference>
<organism evidence="2 3">
    <name type="scientific">Mariniphaga sediminis</name>
    <dbReference type="NCBI Taxonomy" id="1628158"/>
    <lineage>
        <taxon>Bacteria</taxon>
        <taxon>Pseudomonadati</taxon>
        <taxon>Bacteroidota</taxon>
        <taxon>Bacteroidia</taxon>
        <taxon>Marinilabiliales</taxon>
        <taxon>Prolixibacteraceae</taxon>
        <taxon>Mariniphaga</taxon>
    </lineage>
</organism>
<dbReference type="PANTHER" id="PTHR31061">
    <property type="entry name" value="LD22376P"/>
    <property type="match status" value="1"/>
</dbReference>
<feature type="transmembrane region" description="Helical" evidence="1">
    <location>
        <begin position="68"/>
        <end position="86"/>
    </location>
</feature>
<dbReference type="EMBL" id="QWET01000018">
    <property type="protein sequence ID" value="RIH63639.1"/>
    <property type="molecule type" value="Genomic_DNA"/>
</dbReference>
<feature type="transmembrane region" description="Helical" evidence="1">
    <location>
        <begin position="26"/>
        <end position="48"/>
    </location>
</feature>
<keyword evidence="1" id="KW-1133">Transmembrane helix</keyword>
<evidence type="ECO:0000313" key="2">
    <source>
        <dbReference type="EMBL" id="RIH63639.1"/>
    </source>
</evidence>
<dbReference type="Proteomes" id="UP000266441">
    <property type="component" value="Unassembled WGS sequence"/>
</dbReference>
<reference evidence="2 3" key="1">
    <citation type="journal article" date="2015" name="Int. J. Syst. Evol. Microbiol.">
        <title>Mariniphaga sediminis sp. nov., isolated from coastal sediment.</title>
        <authorList>
            <person name="Wang F.Q."/>
            <person name="Shen Q.Y."/>
            <person name="Chen G.J."/>
            <person name="Du Z.J."/>
        </authorList>
    </citation>
    <scope>NUCLEOTIDE SEQUENCE [LARGE SCALE GENOMIC DNA]</scope>
    <source>
        <strain evidence="2 3">SY21</strain>
    </source>
</reference>
<keyword evidence="3" id="KW-1185">Reference proteome</keyword>
<feature type="transmembrane region" description="Helical" evidence="1">
    <location>
        <begin position="98"/>
        <end position="117"/>
    </location>
</feature>
<dbReference type="AlphaFoldDB" id="A0A399CVM4"/>
<feature type="transmembrane region" description="Helical" evidence="1">
    <location>
        <begin position="129"/>
        <end position="148"/>
    </location>
</feature>
<keyword evidence="1" id="KW-0812">Transmembrane</keyword>
<evidence type="ECO:0000256" key="1">
    <source>
        <dbReference type="SAM" id="Phobius"/>
    </source>
</evidence>
<name>A0A399CVM4_9BACT</name>
<feature type="transmembrane region" description="Helical" evidence="1">
    <location>
        <begin position="307"/>
        <end position="326"/>
    </location>
</feature>
<feature type="transmembrane region" description="Helical" evidence="1">
    <location>
        <begin position="346"/>
        <end position="367"/>
    </location>
</feature>
<accession>A0A399CVM4</accession>
<protein>
    <submittedName>
        <fullName evidence="2">DUF5009 domain-containing protein</fullName>
    </submittedName>
</protein>
<dbReference type="OrthoDB" id="9788724at2"/>
<comment type="caution">
    <text evidence="2">The sequence shown here is derived from an EMBL/GenBank/DDBJ whole genome shotgun (WGS) entry which is preliminary data.</text>
</comment>
<sequence length="375" mass="42078">METTANKNSVKSERLMSLDVLRGFDMFWIIGGGALVVSLSKLNALSFLEPVAIQMRHVEFEGFRFWDLIFPLFMFISGVTIPFAILSKVDKGISKKSLQFRIVKRAFILVILGLLYNGTLQKGFADMRFASVLGQIGLAYFIGATIVLQAKSVKVHALWLLVILVFISVLQLFVPVPGYGAGWFDPVKGMNAYVDQLLLPGRLSVGTYDRLGVLCIISASVLVLMGYFAGRLLRQPNITPNRKALYLLGTGVLFILFALVLAPVYPVVKSFWTTTFNFLTAGISLVLLAVFYYVIDVRKLRGRVFSHVLFFFKVIGLNSITIYMAARILPFREISGFFTGWLVEPAGTWIMIAGAITLEWLLLYYLYQQKIFLKV</sequence>
<dbReference type="RefSeq" id="WP_119351448.1">
    <property type="nucleotide sequence ID" value="NZ_QWET01000018.1"/>
</dbReference>
<keyword evidence="1" id="KW-0472">Membrane</keyword>
<evidence type="ECO:0000313" key="3">
    <source>
        <dbReference type="Proteomes" id="UP000266441"/>
    </source>
</evidence>
<feature type="transmembrane region" description="Helical" evidence="1">
    <location>
        <begin position="155"/>
        <end position="174"/>
    </location>
</feature>
<gene>
    <name evidence="2" type="ORF">D1164_18835</name>
</gene>
<feature type="transmembrane region" description="Helical" evidence="1">
    <location>
        <begin position="245"/>
        <end position="265"/>
    </location>
</feature>
<feature type="transmembrane region" description="Helical" evidence="1">
    <location>
        <begin position="271"/>
        <end position="295"/>
    </location>
</feature>